<dbReference type="Proteomes" id="UP000252893">
    <property type="component" value="Unassembled WGS sequence"/>
</dbReference>
<dbReference type="InterPro" id="IPR001387">
    <property type="entry name" value="Cro/C1-type_HTH"/>
</dbReference>
<dbReference type="InterPro" id="IPR010982">
    <property type="entry name" value="Lambda_DNA-bd_dom_sf"/>
</dbReference>
<sequence>MSDFSENLKLACSTRHSISEVCRNLGINRQQFNRYINGCARPSPFNLRKIAAYFQMLPDDFSLSAQQFRTKISGIFSNSPSHSEFILSFFNAELSNIEQYLGDYQTYHVSPSWPDFIICSFTRIRQERDWIQVKSIERIYDPVDEVQQRSKYSGLFSMSRNKIFIVEKSHRHPSIIAETILQPFEMHQKKYLKGLTIGVSWKHDNMPYAARTIWRKLNKNTNIKNLIKKCGRYSYDSHELPEPVKKYFAADTMKNDILT</sequence>
<comment type="caution">
    <text evidence="2">The sequence shown here is derived from an EMBL/GenBank/DDBJ whole genome shotgun (WGS) entry which is preliminary data.</text>
</comment>
<evidence type="ECO:0000313" key="3">
    <source>
        <dbReference type="Proteomes" id="UP000252893"/>
    </source>
</evidence>
<dbReference type="EMBL" id="QNRH01000009">
    <property type="protein sequence ID" value="RBO91176.1"/>
    <property type="molecule type" value="Genomic_DNA"/>
</dbReference>
<dbReference type="AlphaFoldDB" id="A0A366DMA3"/>
<dbReference type="SUPFAM" id="SSF47413">
    <property type="entry name" value="lambda repressor-like DNA-binding domains"/>
    <property type="match status" value="1"/>
</dbReference>
<evidence type="ECO:0000259" key="1">
    <source>
        <dbReference type="PROSITE" id="PS50943"/>
    </source>
</evidence>
<feature type="domain" description="HTH cro/C1-type" evidence="1">
    <location>
        <begin position="17"/>
        <end position="61"/>
    </location>
</feature>
<keyword evidence="3" id="KW-1185">Reference proteome</keyword>
<dbReference type="RefSeq" id="WP_113945868.1">
    <property type="nucleotide sequence ID" value="NZ_JBHEEG010000010.1"/>
</dbReference>
<dbReference type="SMART" id="SM00530">
    <property type="entry name" value="HTH_XRE"/>
    <property type="match status" value="1"/>
</dbReference>
<evidence type="ECO:0000313" key="2">
    <source>
        <dbReference type="EMBL" id="RBO91176.1"/>
    </source>
</evidence>
<reference evidence="2 3" key="1">
    <citation type="submission" date="2018-06" db="EMBL/GenBank/DDBJ databases">
        <title>Genomic Encyclopedia of Type Strains, Phase IV (KMG-IV): sequencing the most valuable type-strain genomes for metagenomic binning, comparative biology and taxonomic classification.</title>
        <authorList>
            <person name="Goeker M."/>
        </authorList>
    </citation>
    <scope>NUCLEOTIDE SEQUENCE [LARGE SCALE GENOMIC DNA]</scope>
    <source>
        <strain evidence="2 3">DSM 25619</strain>
    </source>
</reference>
<accession>A0A366DMA3</accession>
<dbReference type="GO" id="GO:0003677">
    <property type="term" value="F:DNA binding"/>
    <property type="evidence" value="ECO:0007669"/>
    <property type="project" value="InterPro"/>
</dbReference>
<organism evidence="2 3">
    <name type="scientific">Pseudochrobactrum asaccharolyticum</name>
    <dbReference type="NCBI Taxonomy" id="354351"/>
    <lineage>
        <taxon>Bacteria</taxon>
        <taxon>Pseudomonadati</taxon>
        <taxon>Pseudomonadota</taxon>
        <taxon>Alphaproteobacteria</taxon>
        <taxon>Hyphomicrobiales</taxon>
        <taxon>Brucellaceae</taxon>
        <taxon>Pseudochrobactrum</taxon>
    </lineage>
</organism>
<dbReference type="OrthoDB" id="8902678at2"/>
<dbReference type="Gene3D" id="1.10.260.40">
    <property type="entry name" value="lambda repressor-like DNA-binding domains"/>
    <property type="match status" value="1"/>
</dbReference>
<protein>
    <recommendedName>
        <fullName evidence="1">HTH cro/C1-type domain-containing protein</fullName>
    </recommendedName>
</protein>
<gene>
    <name evidence="2" type="ORF">DFR47_10936</name>
</gene>
<proteinExistence type="predicted"/>
<dbReference type="CDD" id="cd00093">
    <property type="entry name" value="HTH_XRE"/>
    <property type="match status" value="1"/>
</dbReference>
<dbReference type="PROSITE" id="PS50943">
    <property type="entry name" value="HTH_CROC1"/>
    <property type="match status" value="1"/>
</dbReference>
<name>A0A366DMA3_9HYPH</name>